<evidence type="ECO:0000313" key="2">
    <source>
        <dbReference type="EMBL" id="MDF8263638.1"/>
    </source>
</evidence>
<dbReference type="Proteomes" id="UP001528912">
    <property type="component" value="Unassembled WGS sequence"/>
</dbReference>
<dbReference type="SUPFAM" id="SSF54593">
    <property type="entry name" value="Glyoxalase/Bleomycin resistance protein/Dihydroxybiphenyl dioxygenase"/>
    <property type="match status" value="2"/>
</dbReference>
<reference evidence="2 3" key="1">
    <citation type="submission" date="2023-03" db="EMBL/GenBank/DDBJ databases">
        <title>YIM 133296 draft genome.</title>
        <authorList>
            <person name="Xiong L."/>
        </authorList>
    </citation>
    <scope>NUCLEOTIDE SEQUENCE [LARGE SCALE GENOMIC DNA]</scope>
    <source>
        <strain evidence="2 3">YIM 133296</strain>
    </source>
</reference>
<dbReference type="CDD" id="cd06587">
    <property type="entry name" value="VOC"/>
    <property type="match status" value="1"/>
</dbReference>
<gene>
    <name evidence="2" type="ORF">P4R38_05190</name>
</gene>
<dbReference type="EMBL" id="JAROAV010000015">
    <property type="protein sequence ID" value="MDF8263638.1"/>
    <property type="molecule type" value="Genomic_DNA"/>
</dbReference>
<dbReference type="InterPro" id="IPR004360">
    <property type="entry name" value="Glyas_Fos-R_dOase_dom"/>
</dbReference>
<comment type="caution">
    <text evidence="2">The sequence shown here is derived from an EMBL/GenBank/DDBJ whole genome shotgun (WGS) entry which is preliminary data.</text>
</comment>
<proteinExistence type="predicted"/>
<sequence>MTEQQLTVAAIRFTDRAAAVQEFLETLGLSTAVEGRDNGWVDLRAGAGRVWLHDAASSDTGGVPGQTRLTFEVPDVERTTAHLVGAGYQASWVDESYGRSMTVTDPLGDELLLNEHSEDTYGFTASSPRPDERLTVTPVRFTEPRGTYGRFLRDLGLRERGEADEWWAAFDSGDGVVGLHHDDGSAPIVPGPGACHLTFGTVEDLDALAARLVAAGYADAHVERDEYVSLVAVTDPDGQPVQVHAR</sequence>
<accession>A0ABT6C514</accession>
<dbReference type="Pfam" id="PF00903">
    <property type="entry name" value="Glyoxalase"/>
    <property type="match status" value="1"/>
</dbReference>
<evidence type="ECO:0000313" key="3">
    <source>
        <dbReference type="Proteomes" id="UP001528912"/>
    </source>
</evidence>
<protein>
    <submittedName>
        <fullName evidence="2">VOC family protein</fullName>
    </submittedName>
</protein>
<dbReference type="InterPro" id="IPR037523">
    <property type="entry name" value="VOC_core"/>
</dbReference>
<dbReference type="RefSeq" id="WP_275236639.1">
    <property type="nucleotide sequence ID" value="NZ_JARFJC010000008.1"/>
</dbReference>
<dbReference type="Gene3D" id="3.10.180.10">
    <property type="entry name" value="2,3-Dihydroxybiphenyl 1,2-Dioxygenase, domain 1"/>
    <property type="match status" value="2"/>
</dbReference>
<name>A0ABT6C514_9MICO</name>
<dbReference type="PROSITE" id="PS51819">
    <property type="entry name" value="VOC"/>
    <property type="match status" value="2"/>
</dbReference>
<feature type="domain" description="VOC" evidence="1">
    <location>
        <begin position="5"/>
        <end position="116"/>
    </location>
</feature>
<dbReference type="InterPro" id="IPR029068">
    <property type="entry name" value="Glyas_Bleomycin-R_OHBP_Dase"/>
</dbReference>
<evidence type="ECO:0000259" key="1">
    <source>
        <dbReference type="PROSITE" id="PS51819"/>
    </source>
</evidence>
<keyword evidence="3" id="KW-1185">Reference proteome</keyword>
<feature type="domain" description="VOC" evidence="1">
    <location>
        <begin position="133"/>
        <end position="246"/>
    </location>
</feature>
<organism evidence="2 3">
    <name type="scientific">Luteipulveratus flavus</name>
    <dbReference type="NCBI Taxonomy" id="3031728"/>
    <lineage>
        <taxon>Bacteria</taxon>
        <taxon>Bacillati</taxon>
        <taxon>Actinomycetota</taxon>
        <taxon>Actinomycetes</taxon>
        <taxon>Micrococcales</taxon>
        <taxon>Dermacoccaceae</taxon>
        <taxon>Luteipulveratus</taxon>
    </lineage>
</organism>